<proteinExistence type="predicted"/>
<accession>A0A9W6PMT4</accession>
<keyword evidence="1 4" id="KW-0378">Hydrolase</keyword>
<feature type="domain" description="Isochorismatase-like" evidence="3">
    <location>
        <begin position="30"/>
        <end position="205"/>
    </location>
</feature>
<dbReference type="InterPro" id="IPR050272">
    <property type="entry name" value="Isochorismatase-like_hydrls"/>
</dbReference>
<dbReference type="Gene3D" id="3.40.50.850">
    <property type="entry name" value="Isochorismatase-like"/>
    <property type="match status" value="1"/>
</dbReference>
<gene>
    <name evidence="4" type="ORF">Kpho01_57040</name>
</gene>
<dbReference type="Proteomes" id="UP001165143">
    <property type="component" value="Unassembled WGS sequence"/>
</dbReference>
<reference evidence="4" key="1">
    <citation type="submission" date="2023-02" db="EMBL/GenBank/DDBJ databases">
        <title>Kitasatospora phosalacinea NBRC 14362.</title>
        <authorList>
            <person name="Ichikawa N."/>
            <person name="Sato H."/>
            <person name="Tonouchi N."/>
        </authorList>
    </citation>
    <scope>NUCLEOTIDE SEQUENCE</scope>
    <source>
        <strain evidence="4">NBRC 14362</strain>
    </source>
</reference>
<comment type="caution">
    <text evidence="4">The sequence shown here is derived from an EMBL/GenBank/DDBJ whole genome shotgun (WGS) entry which is preliminary data.</text>
</comment>
<organism evidence="4 5">
    <name type="scientific">Kitasatospora phosalacinea</name>
    <dbReference type="NCBI Taxonomy" id="2065"/>
    <lineage>
        <taxon>Bacteria</taxon>
        <taxon>Bacillati</taxon>
        <taxon>Actinomycetota</taxon>
        <taxon>Actinomycetes</taxon>
        <taxon>Kitasatosporales</taxon>
        <taxon>Streptomycetaceae</taxon>
        <taxon>Kitasatospora</taxon>
    </lineage>
</organism>
<protein>
    <submittedName>
        <fullName evidence="4">Hydrolase</fullName>
    </submittedName>
</protein>
<dbReference type="PANTHER" id="PTHR43540:SF7">
    <property type="entry name" value="ISOCHORISMATASE FAMILY PROTEIN YECD"/>
    <property type="match status" value="1"/>
</dbReference>
<evidence type="ECO:0000313" key="4">
    <source>
        <dbReference type="EMBL" id="GLW57693.1"/>
    </source>
</evidence>
<dbReference type="SUPFAM" id="SSF52499">
    <property type="entry name" value="Isochorismatase-like hydrolases"/>
    <property type="match status" value="1"/>
</dbReference>
<dbReference type="InterPro" id="IPR036380">
    <property type="entry name" value="Isochorismatase-like_sf"/>
</dbReference>
<dbReference type="Pfam" id="PF00857">
    <property type="entry name" value="Isochorismatase"/>
    <property type="match status" value="1"/>
</dbReference>
<evidence type="ECO:0000256" key="2">
    <source>
        <dbReference type="SAM" id="MobiDB-lite"/>
    </source>
</evidence>
<dbReference type="PANTHER" id="PTHR43540">
    <property type="entry name" value="PEROXYUREIDOACRYLATE/UREIDOACRYLATE AMIDOHYDROLASE-RELATED"/>
    <property type="match status" value="1"/>
</dbReference>
<dbReference type="InterPro" id="IPR000868">
    <property type="entry name" value="Isochorismatase-like_dom"/>
</dbReference>
<evidence type="ECO:0000259" key="3">
    <source>
        <dbReference type="Pfam" id="PF00857"/>
    </source>
</evidence>
<dbReference type="CDD" id="cd00431">
    <property type="entry name" value="cysteine_hydrolases"/>
    <property type="match status" value="1"/>
</dbReference>
<name>A0A9W6PMT4_9ACTN</name>
<dbReference type="GO" id="GO:0016787">
    <property type="term" value="F:hydrolase activity"/>
    <property type="evidence" value="ECO:0007669"/>
    <property type="project" value="UniProtKB-KW"/>
</dbReference>
<dbReference type="EMBL" id="BSRX01000041">
    <property type="protein sequence ID" value="GLW57693.1"/>
    <property type="molecule type" value="Genomic_DNA"/>
</dbReference>
<dbReference type="AlphaFoldDB" id="A0A9W6PMT4"/>
<evidence type="ECO:0000313" key="5">
    <source>
        <dbReference type="Proteomes" id="UP001165143"/>
    </source>
</evidence>
<feature type="region of interest" description="Disordered" evidence="2">
    <location>
        <begin position="83"/>
        <end position="104"/>
    </location>
</feature>
<evidence type="ECO:0000256" key="1">
    <source>
        <dbReference type="ARBA" id="ARBA00022801"/>
    </source>
</evidence>
<sequence>MELDGPGPGPFAHRPDERPAVSVTALDPNTALVVIDLQQGILAAPTAPHPAREVLERSIALAGAFRAAKLPVVLVRVSFAADGGDVPPGRTEQNRGGSGAARPAGWDKLSDELLDPSDLVVTKHNWGAFHGTDLDVQLRRRGVTQIVLTGVATSMGVESTARAAHEHGYHVTLAVDAMSDLDAEAHRNSVQRVFPRLGETGTTAEVLALLAATR</sequence>